<feature type="signal peptide" evidence="1">
    <location>
        <begin position="1"/>
        <end position="22"/>
    </location>
</feature>
<feature type="chain" id="PRO_5026155901" evidence="1">
    <location>
        <begin position="23"/>
        <end position="179"/>
    </location>
</feature>
<name>A0A6G1PZT2_CHAAH</name>
<evidence type="ECO:0000313" key="3">
    <source>
        <dbReference type="Proteomes" id="UP000503349"/>
    </source>
</evidence>
<organism evidence="2 3">
    <name type="scientific">Channa argus</name>
    <name type="common">Northern snakehead</name>
    <name type="synonym">Ophicephalus argus</name>
    <dbReference type="NCBI Taxonomy" id="215402"/>
    <lineage>
        <taxon>Eukaryota</taxon>
        <taxon>Metazoa</taxon>
        <taxon>Chordata</taxon>
        <taxon>Craniata</taxon>
        <taxon>Vertebrata</taxon>
        <taxon>Euteleostomi</taxon>
        <taxon>Actinopterygii</taxon>
        <taxon>Neopterygii</taxon>
        <taxon>Teleostei</taxon>
        <taxon>Neoteleostei</taxon>
        <taxon>Acanthomorphata</taxon>
        <taxon>Anabantaria</taxon>
        <taxon>Anabantiformes</taxon>
        <taxon>Channoidei</taxon>
        <taxon>Channidae</taxon>
        <taxon>Channa</taxon>
    </lineage>
</organism>
<reference evidence="2 3" key="1">
    <citation type="submission" date="2019-02" db="EMBL/GenBank/DDBJ databases">
        <title>Opniocepnalus argus genome.</title>
        <authorList>
            <person name="Zhou C."/>
            <person name="Xiao S."/>
        </authorList>
    </citation>
    <scope>NUCLEOTIDE SEQUENCE [LARGE SCALE GENOMIC DNA]</scope>
    <source>
        <strain evidence="2">OARG1902GOOAL</strain>
        <tissue evidence="2">Muscle</tissue>
    </source>
</reference>
<evidence type="ECO:0000256" key="1">
    <source>
        <dbReference type="SAM" id="SignalP"/>
    </source>
</evidence>
<proteinExistence type="predicted"/>
<gene>
    <name evidence="2" type="ORF">EXN66_Car011433</name>
</gene>
<dbReference type="Proteomes" id="UP000503349">
    <property type="component" value="Chromosome 11"/>
</dbReference>
<protein>
    <submittedName>
        <fullName evidence="2">Uncharacterized protein</fullName>
    </submittedName>
</protein>
<accession>A0A6G1PZT2</accession>
<keyword evidence="3" id="KW-1185">Reference proteome</keyword>
<sequence length="179" mass="20412">MSFGKDILLSCVVMMHVSFVVSEPANNLSECMKKFEAPLKNLRHAEKEYVRYMFQTYPAHYYKNNGCSSLEGITFPKENNTEEALAFMVNISNCIDILPAIIKNLTINGKLPVNDMISNITTFHKQFQGVLLHFGQNATAKECNVNDKNDYVKKQIGLKIICNTRRWVEKYTSPNIHGV</sequence>
<reference evidence="3" key="2">
    <citation type="submission" date="2019-02" db="EMBL/GenBank/DDBJ databases">
        <title>Opniocepnalus argus Var Kimnra genome.</title>
        <authorList>
            <person name="Zhou C."/>
            <person name="Xiao S."/>
        </authorList>
    </citation>
    <scope>NUCLEOTIDE SEQUENCE [LARGE SCALE GENOMIC DNA]</scope>
</reference>
<dbReference type="AlphaFoldDB" id="A0A6G1PZT2"/>
<keyword evidence="1" id="KW-0732">Signal</keyword>
<evidence type="ECO:0000313" key="2">
    <source>
        <dbReference type="EMBL" id="KAF3695757.1"/>
    </source>
</evidence>
<dbReference type="EMBL" id="CM015722">
    <property type="protein sequence ID" value="KAF3695757.1"/>
    <property type="molecule type" value="Genomic_DNA"/>
</dbReference>